<dbReference type="InParanoid" id="A0A6P8YXV1"/>
<keyword evidence="2" id="KW-1185">Reference proteome</keyword>
<feature type="region of interest" description="Disordered" evidence="1">
    <location>
        <begin position="1"/>
        <end position="49"/>
    </location>
</feature>
<evidence type="ECO:0000256" key="1">
    <source>
        <dbReference type="SAM" id="MobiDB-lite"/>
    </source>
</evidence>
<sequence>MHLESTLPLKDRRPGPTPIVSTTPPENTNRRSLKDLKALNKPPKTRAPALGEVGKRQTLNVFSADGRDVSAEVGSEEAVVDETAFVKQPAVIFTRGKKGMHYTLLLLDYHKDEGSAPHHRLHWLITDIPGQHFASGDLSRGIVLADFEPPRVPDAQQPRLYVLMVFEQRPPTPPNTPEEEQAEGLHQGPLGRHPDLQQFVSDRDRFPLTSWLRSNSPKMARIAACQQFRAHLSECSLNIAGLGSRDMLDQREDQGVLGDVEDSDHSSDKRAGGGPRPGPGVQDKERPGPRPPGGTNTGQLTAGAAGGPQAKQRCPV</sequence>
<accession>A0A6P8YXV1</accession>
<proteinExistence type="predicted"/>
<dbReference type="KEGG" id="tpal:117643984"/>
<feature type="region of interest" description="Disordered" evidence="1">
    <location>
        <begin position="168"/>
        <end position="196"/>
    </location>
</feature>
<gene>
    <name evidence="3" type="primary">LOC117643984</name>
</gene>
<reference evidence="3" key="1">
    <citation type="submission" date="2025-08" db="UniProtKB">
        <authorList>
            <consortium name="RefSeq"/>
        </authorList>
    </citation>
    <scope>IDENTIFICATION</scope>
    <source>
        <tissue evidence="3">Total insect</tissue>
    </source>
</reference>
<evidence type="ECO:0000313" key="2">
    <source>
        <dbReference type="Proteomes" id="UP000515158"/>
    </source>
</evidence>
<organism evidence="3">
    <name type="scientific">Thrips palmi</name>
    <name type="common">Melon thrips</name>
    <dbReference type="NCBI Taxonomy" id="161013"/>
    <lineage>
        <taxon>Eukaryota</taxon>
        <taxon>Metazoa</taxon>
        <taxon>Ecdysozoa</taxon>
        <taxon>Arthropoda</taxon>
        <taxon>Hexapoda</taxon>
        <taxon>Insecta</taxon>
        <taxon>Pterygota</taxon>
        <taxon>Neoptera</taxon>
        <taxon>Paraneoptera</taxon>
        <taxon>Thysanoptera</taxon>
        <taxon>Terebrantia</taxon>
        <taxon>Thripoidea</taxon>
        <taxon>Thripidae</taxon>
        <taxon>Thrips</taxon>
    </lineage>
</organism>
<evidence type="ECO:0000313" key="3">
    <source>
        <dbReference type="RefSeq" id="XP_034239062.1"/>
    </source>
</evidence>
<dbReference type="GeneID" id="117643984"/>
<dbReference type="AlphaFoldDB" id="A0A6P8YXV1"/>
<dbReference type="SUPFAM" id="SSF49777">
    <property type="entry name" value="PEBP-like"/>
    <property type="match status" value="1"/>
</dbReference>
<name>A0A6P8YXV1_THRPL</name>
<dbReference type="OrthoDB" id="2506647at2759"/>
<feature type="compositionally biased region" description="Basic and acidic residues" evidence="1">
    <location>
        <begin position="28"/>
        <end position="38"/>
    </location>
</feature>
<dbReference type="RefSeq" id="XP_034239062.1">
    <property type="nucleotide sequence ID" value="XM_034383171.1"/>
</dbReference>
<feature type="region of interest" description="Disordered" evidence="1">
    <location>
        <begin position="258"/>
        <end position="316"/>
    </location>
</feature>
<protein>
    <submittedName>
        <fullName evidence="3">Uncharacterized protein LOC117643984</fullName>
    </submittedName>
</protein>
<dbReference type="Proteomes" id="UP000515158">
    <property type="component" value="Unplaced"/>
</dbReference>
<dbReference type="InterPro" id="IPR036610">
    <property type="entry name" value="PEBP-like_sf"/>
</dbReference>
<feature type="compositionally biased region" description="Basic and acidic residues" evidence="1">
    <location>
        <begin position="1"/>
        <end position="14"/>
    </location>
</feature>
<dbReference type="Gene3D" id="3.90.280.10">
    <property type="entry name" value="PEBP-like"/>
    <property type="match status" value="1"/>
</dbReference>